<dbReference type="PANTHER" id="PTHR43218:SF1">
    <property type="entry name" value="PHOSPHORIBOSYLTRANSFERASE"/>
    <property type="match status" value="1"/>
</dbReference>
<keyword evidence="2" id="KW-0808">Transferase</keyword>
<dbReference type="Pfam" id="PF00156">
    <property type="entry name" value="Pribosyltran"/>
    <property type="match status" value="1"/>
</dbReference>
<feature type="domain" description="Phosphoribosyltransferase" evidence="1">
    <location>
        <begin position="13"/>
        <end position="71"/>
    </location>
</feature>
<keyword evidence="2" id="KW-0328">Glycosyltransferase</keyword>
<dbReference type="InterPro" id="IPR000836">
    <property type="entry name" value="PRTase_dom"/>
</dbReference>
<evidence type="ECO:0000313" key="2">
    <source>
        <dbReference type="EMBL" id="CEA03654.1"/>
    </source>
</evidence>
<dbReference type="AlphaFoldDB" id="A0A078MBT7"/>
<proteinExistence type="predicted"/>
<reference evidence="2" key="1">
    <citation type="submission" date="2014-07" db="EMBL/GenBank/DDBJ databases">
        <authorList>
            <person name="Urmite Genomes Urmite Genomes"/>
        </authorList>
    </citation>
    <scope>NUCLEOTIDE SEQUENCE</scope>
    <source>
        <strain evidence="2">13S34_air</strain>
    </source>
</reference>
<gene>
    <name evidence="2" type="primary">apt_2</name>
    <name evidence="2" type="ORF">BN1050_01640</name>
</gene>
<organism evidence="2">
    <name type="scientific">Metalysinibacillus saudimassiliensis</name>
    <dbReference type="NCBI Taxonomy" id="1461583"/>
    <lineage>
        <taxon>Bacteria</taxon>
        <taxon>Bacillati</taxon>
        <taxon>Bacillota</taxon>
        <taxon>Bacilli</taxon>
        <taxon>Bacillales</taxon>
        <taxon>Caryophanaceae</taxon>
        <taxon>Metalysinibacillus</taxon>
    </lineage>
</organism>
<dbReference type="Gene3D" id="3.40.50.2020">
    <property type="match status" value="1"/>
</dbReference>
<protein>
    <submittedName>
        <fullName evidence="2">Adenine phosphoribosyltransferase</fullName>
    </submittedName>
</protein>
<dbReference type="InterPro" id="IPR029057">
    <property type="entry name" value="PRTase-like"/>
</dbReference>
<dbReference type="PATRIC" id="fig|1461583.4.peg.1576"/>
<evidence type="ECO:0000259" key="1">
    <source>
        <dbReference type="Pfam" id="PF00156"/>
    </source>
</evidence>
<dbReference type="HOGENOM" id="CLU_2523566_0_0_9"/>
<dbReference type="GO" id="GO:0016757">
    <property type="term" value="F:glycosyltransferase activity"/>
    <property type="evidence" value="ECO:0007669"/>
    <property type="project" value="UniProtKB-KW"/>
</dbReference>
<dbReference type="PANTHER" id="PTHR43218">
    <property type="entry name" value="PHOSPHORIBOSYLTRANSFERASE-RELATED"/>
    <property type="match status" value="1"/>
</dbReference>
<dbReference type="EMBL" id="LN483075">
    <property type="protein sequence ID" value="CEA03654.1"/>
    <property type="molecule type" value="Genomic_DNA"/>
</dbReference>
<dbReference type="CDD" id="cd06223">
    <property type="entry name" value="PRTases_typeI"/>
    <property type="match status" value="1"/>
</dbReference>
<name>A0A078MBT7_9BACL</name>
<accession>A0A078MBT7</accession>
<sequence length="84" mass="8891">MQNPITLPNGSLMIDEHDAALLKGKRVALLDDVISTGGSLAALEQLVTQVGATVIARAAVLAEGYAATREDIIYLEKLPVFDTL</sequence>
<dbReference type="SUPFAM" id="SSF53271">
    <property type="entry name" value="PRTase-like"/>
    <property type="match status" value="1"/>
</dbReference>